<organism evidence="2 3">
    <name type="scientific">Streptomyces eurocidicus</name>
    <name type="common">Streptoverticillium eurocidicus</name>
    <dbReference type="NCBI Taxonomy" id="66423"/>
    <lineage>
        <taxon>Bacteria</taxon>
        <taxon>Bacillati</taxon>
        <taxon>Actinomycetota</taxon>
        <taxon>Actinomycetes</taxon>
        <taxon>Kitasatosporales</taxon>
        <taxon>Streptomycetaceae</taxon>
        <taxon>Streptomyces</taxon>
    </lineage>
</organism>
<reference evidence="2 3" key="1">
    <citation type="submission" date="2020-08" db="EMBL/GenBank/DDBJ databases">
        <title>Genomic Encyclopedia of Type Strains, Phase III (KMG-III): the genomes of soil and plant-associated and newly described type strains.</title>
        <authorList>
            <person name="Whitman W."/>
        </authorList>
    </citation>
    <scope>NUCLEOTIDE SEQUENCE [LARGE SCALE GENOMIC DNA]</scope>
    <source>
        <strain evidence="2 3">CECT 3259</strain>
    </source>
</reference>
<evidence type="ECO:0000313" key="2">
    <source>
        <dbReference type="EMBL" id="MBB5117814.1"/>
    </source>
</evidence>
<protein>
    <submittedName>
        <fullName evidence="2">Uncharacterized protein</fullName>
    </submittedName>
</protein>
<sequence>MGESSEEAYVTDQATPAGGPGGKKSALELELDSLKKFQGRVNDLLTTLDESDGAPTKVAETKLTQAHLGQGFQAAKSIYDVYHDVQSDLATLAKLINDQVAAMGSAVLDAHGGYADTDAAERDRLWAIHKRMQHEYDARLDPERPPPHTSRTGPRTDLGGAGGAQGNNGSQADGGSRGKTRS</sequence>
<dbReference type="EMBL" id="JACHJF010000002">
    <property type="protein sequence ID" value="MBB5117814.1"/>
    <property type="molecule type" value="Genomic_DNA"/>
</dbReference>
<name>A0A7W8F1C2_STREU</name>
<comment type="caution">
    <text evidence="2">The sequence shown here is derived from an EMBL/GenBank/DDBJ whole genome shotgun (WGS) entry which is preliminary data.</text>
</comment>
<dbReference type="Proteomes" id="UP000528608">
    <property type="component" value="Unassembled WGS sequence"/>
</dbReference>
<evidence type="ECO:0000256" key="1">
    <source>
        <dbReference type="SAM" id="MobiDB-lite"/>
    </source>
</evidence>
<proteinExistence type="predicted"/>
<feature type="region of interest" description="Disordered" evidence="1">
    <location>
        <begin position="1"/>
        <end position="25"/>
    </location>
</feature>
<dbReference type="AlphaFoldDB" id="A0A7W8F1C2"/>
<dbReference type="RefSeq" id="WP_221504918.1">
    <property type="nucleotide sequence ID" value="NZ_JACHJF010000002.1"/>
</dbReference>
<accession>A0A7W8F1C2</accession>
<gene>
    <name evidence="2" type="ORF">FHS36_001220</name>
</gene>
<feature type="region of interest" description="Disordered" evidence="1">
    <location>
        <begin position="136"/>
        <end position="182"/>
    </location>
</feature>
<evidence type="ECO:0000313" key="3">
    <source>
        <dbReference type="Proteomes" id="UP000528608"/>
    </source>
</evidence>
<feature type="compositionally biased region" description="Basic and acidic residues" evidence="1">
    <location>
        <begin position="136"/>
        <end position="146"/>
    </location>
</feature>